<feature type="domain" description="EamA" evidence="7">
    <location>
        <begin position="4"/>
        <end position="137"/>
    </location>
</feature>
<evidence type="ECO:0000259" key="7">
    <source>
        <dbReference type="Pfam" id="PF00892"/>
    </source>
</evidence>
<feature type="transmembrane region" description="Helical" evidence="6">
    <location>
        <begin position="243"/>
        <end position="259"/>
    </location>
</feature>
<keyword evidence="9" id="KW-1185">Reference proteome</keyword>
<comment type="subcellular location">
    <subcellularLocation>
        <location evidence="1">Membrane</location>
        <topology evidence="1">Multi-pass membrane protein</topology>
    </subcellularLocation>
</comment>
<dbReference type="PANTHER" id="PTHR32322:SF2">
    <property type="entry name" value="EAMA DOMAIN-CONTAINING PROTEIN"/>
    <property type="match status" value="1"/>
</dbReference>
<dbReference type="Pfam" id="PF00892">
    <property type="entry name" value="EamA"/>
    <property type="match status" value="2"/>
</dbReference>
<dbReference type="RefSeq" id="WP_342069476.1">
    <property type="nucleotide sequence ID" value="NZ_CP151762.1"/>
</dbReference>
<dbReference type="InterPro" id="IPR000620">
    <property type="entry name" value="EamA_dom"/>
</dbReference>
<dbReference type="AlphaFoldDB" id="A0AAN0M0V5"/>
<evidence type="ECO:0000256" key="2">
    <source>
        <dbReference type="ARBA" id="ARBA00007362"/>
    </source>
</evidence>
<dbReference type="GO" id="GO:0016020">
    <property type="term" value="C:membrane"/>
    <property type="evidence" value="ECO:0007669"/>
    <property type="project" value="UniProtKB-SubCell"/>
</dbReference>
<sequence length="287" mass="29630">MDIKAIAMGFAFALMWSSAFTSARVIVEYAPPLSALALRFLISGLIGVGIAWALGQSARLSRRQWRGVVIFGVCQNALYLGLNFVAMQTIPASLAAIIASTMPLLVALSGWLVFGNTVRPLGIAGLIAGVVGVVLIMGARLQGGVDLFGIVLCVIGVVSLTVATLAVVGASSGGNVLMIVGLQMLVGSAMLSIPALAIEVWDVTWNWQLGVAFAYTTIVPGLLATVVWFLLVGRIGAVKASTFHFLNPFLGVAIAATILGETIGVLDVVGVAIIAGGILAVQLSKQT</sequence>
<gene>
    <name evidence="8" type="ORF">AABB28_14605</name>
</gene>
<organism evidence="8 9">
    <name type="scientific">Yoonia algicola</name>
    <dbReference type="NCBI Taxonomy" id="3137368"/>
    <lineage>
        <taxon>Bacteria</taxon>
        <taxon>Pseudomonadati</taxon>
        <taxon>Pseudomonadota</taxon>
        <taxon>Alphaproteobacteria</taxon>
        <taxon>Rhodobacterales</taxon>
        <taxon>Paracoccaceae</taxon>
        <taxon>Yoonia</taxon>
    </lineage>
</organism>
<protein>
    <submittedName>
        <fullName evidence="8">DMT family transporter</fullName>
    </submittedName>
</protein>
<feature type="transmembrane region" description="Helical" evidence="6">
    <location>
        <begin position="121"/>
        <end position="141"/>
    </location>
</feature>
<evidence type="ECO:0000313" key="8">
    <source>
        <dbReference type="EMBL" id="WZU63079.1"/>
    </source>
</evidence>
<name>A0AAN0M0V5_9RHOB</name>
<dbReference type="SUPFAM" id="SSF103481">
    <property type="entry name" value="Multidrug resistance efflux transporter EmrE"/>
    <property type="match status" value="2"/>
</dbReference>
<feature type="transmembrane region" description="Helical" evidence="6">
    <location>
        <begin position="209"/>
        <end position="231"/>
    </location>
</feature>
<feature type="transmembrane region" description="Helical" evidence="6">
    <location>
        <begin position="33"/>
        <end position="55"/>
    </location>
</feature>
<evidence type="ECO:0000256" key="5">
    <source>
        <dbReference type="ARBA" id="ARBA00023136"/>
    </source>
</evidence>
<dbReference type="InterPro" id="IPR037185">
    <property type="entry name" value="EmrE-like"/>
</dbReference>
<dbReference type="Proteomes" id="UP001451782">
    <property type="component" value="Chromosome"/>
</dbReference>
<evidence type="ECO:0000313" key="9">
    <source>
        <dbReference type="Proteomes" id="UP001451782"/>
    </source>
</evidence>
<dbReference type="PANTHER" id="PTHR32322">
    <property type="entry name" value="INNER MEMBRANE TRANSPORTER"/>
    <property type="match status" value="1"/>
</dbReference>
<evidence type="ECO:0000256" key="3">
    <source>
        <dbReference type="ARBA" id="ARBA00022692"/>
    </source>
</evidence>
<dbReference type="EMBL" id="CP151762">
    <property type="protein sequence ID" value="WZU63079.1"/>
    <property type="molecule type" value="Genomic_DNA"/>
</dbReference>
<evidence type="ECO:0000256" key="6">
    <source>
        <dbReference type="SAM" id="Phobius"/>
    </source>
</evidence>
<feature type="transmembrane region" description="Helical" evidence="6">
    <location>
        <begin position="92"/>
        <end position="114"/>
    </location>
</feature>
<accession>A0AAN0M0V5</accession>
<dbReference type="KEGG" id="yag:AABB28_14605"/>
<dbReference type="InterPro" id="IPR050638">
    <property type="entry name" value="AA-Vitamin_Transporters"/>
</dbReference>
<reference evidence="8 9" key="1">
    <citation type="submission" date="2024-04" db="EMBL/GenBank/DDBJ databases">
        <title>Phylogenomic analyses of a clade within the roseobacter group suggest taxonomic reassignments of species of the genera Aestuariivita, Citreicella, Loktanella, Nautella, Pelagibaca, Ruegeria, Thalassobius, Thiobacimonas and Tropicibacter, and the proposal o.</title>
        <authorList>
            <person name="Jeon C.O."/>
        </authorList>
    </citation>
    <scope>NUCLEOTIDE SEQUENCE [LARGE SCALE GENOMIC DNA]</scope>
    <source>
        <strain evidence="8 9">G8-12</strain>
    </source>
</reference>
<feature type="transmembrane region" description="Helical" evidence="6">
    <location>
        <begin position="147"/>
        <end position="169"/>
    </location>
</feature>
<proteinExistence type="inferred from homology"/>
<comment type="similarity">
    <text evidence="2">Belongs to the EamA transporter family.</text>
</comment>
<dbReference type="Gene3D" id="1.10.3730.20">
    <property type="match status" value="1"/>
</dbReference>
<keyword evidence="3 6" id="KW-0812">Transmembrane</keyword>
<keyword evidence="5 6" id="KW-0472">Membrane</keyword>
<evidence type="ECO:0000256" key="4">
    <source>
        <dbReference type="ARBA" id="ARBA00022989"/>
    </source>
</evidence>
<feature type="transmembrane region" description="Helical" evidence="6">
    <location>
        <begin position="67"/>
        <end position="86"/>
    </location>
</feature>
<feature type="transmembrane region" description="Helical" evidence="6">
    <location>
        <begin position="176"/>
        <end position="197"/>
    </location>
</feature>
<feature type="transmembrane region" description="Helical" evidence="6">
    <location>
        <begin position="265"/>
        <end position="283"/>
    </location>
</feature>
<keyword evidence="4 6" id="KW-1133">Transmembrane helix</keyword>
<feature type="domain" description="EamA" evidence="7">
    <location>
        <begin position="148"/>
        <end position="281"/>
    </location>
</feature>
<evidence type="ECO:0000256" key="1">
    <source>
        <dbReference type="ARBA" id="ARBA00004141"/>
    </source>
</evidence>